<comment type="caution">
    <text evidence="1">The sequence shown here is derived from an EMBL/GenBank/DDBJ whole genome shotgun (WGS) entry which is preliminary data.</text>
</comment>
<reference evidence="1" key="1">
    <citation type="submission" date="2018-01" db="EMBL/GenBank/DDBJ databases">
        <authorList>
            <person name="Mao J.F."/>
        </authorList>
    </citation>
    <scope>NUCLEOTIDE SEQUENCE</scope>
    <source>
        <strain evidence="1">Huo1</strain>
        <tissue evidence="1">Leaf</tissue>
    </source>
</reference>
<keyword evidence="2" id="KW-1185">Reference proteome</keyword>
<dbReference type="AlphaFoldDB" id="A0A8X8ZAI2"/>
<proteinExistence type="predicted"/>
<reference evidence="1" key="2">
    <citation type="submission" date="2020-08" db="EMBL/GenBank/DDBJ databases">
        <title>Plant Genome Project.</title>
        <authorList>
            <person name="Zhang R.-G."/>
        </authorList>
    </citation>
    <scope>NUCLEOTIDE SEQUENCE</scope>
    <source>
        <strain evidence="1">Huo1</strain>
        <tissue evidence="1">Leaf</tissue>
    </source>
</reference>
<protein>
    <submittedName>
        <fullName evidence="1">Uncharacterized protein</fullName>
    </submittedName>
</protein>
<evidence type="ECO:0000313" key="2">
    <source>
        <dbReference type="Proteomes" id="UP000298416"/>
    </source>
</evidence>
<organism evidence="1">
    <name type="scientific">Salvia splendens</name>
    <name type="common">Scarlet sage</name>
    <dbReference type="NCBI Taxonomy" id="180675"/>
    <lineage>
        <taxon>Eukaryota</taxon>
        <taxon>Viridiplantae</taxon>
        <taxon>Streptophyta</taxon>
        <taxon>Embryophyta</taxon>
        <taxon>Tracheophyta</taxon>
        <taxon>Spermatophyta</taxon>
        <taxon>Magnoliopsida</taxon>
        <taxon>eudicotyledons</taxon>
        <taxon>Gunneridae</taxon>
        <taxon>Pentapetalae</taxon>
        <taxon>asterids</taxon>
        <taxon>lamiids</taxon>
        <taxon>Lamiales</taxon>
        <taxon>Lamiaceae</taxon>
        <taxon>Nepetoideae</taxon>
        <taxon>Mentheae</taxon>
        <taxon>Salviinae</taxon>
        <taxon>Salvia</taxon>
        <taxon>Salvia subgen. Calosphace</taxon>
        <taxon>core Calosphace</taxon>
    </lineage>
</organism>
<dbReference type="EMBL" id="PNBA02000015">
    <property type="protein sequence ID" value="KAG6398097.1"/>
    <property type="molecule type" value="Genomic_DNA"/>
</dbReference>
<evidence type="ECO:0000313" key="1">
    <source>
        <dbReference type="EMBL" id="KAG6398097.1"/>
    </source>
</evidence>
<gene>
    <name evidence="1" type="ORF">SASPL_139548</name>
</gene>
<dbReference type="Proteomes" id="UP000298416">
    <property type="component" value="Unassembled WGS sequence"/>
</dbReference>
<accession>A0A8X8ZAI2</accession>
<name>A0A8X8ZAI2_SALSN</name>
<sequence>MDLSRTLDRHVPTYGMGEETHGAARIYMNATPVRKPLSSTSNLLTLSEAPSPAVPSATTAARVNPLADEVGTMVLEVDEEILDVGEENKLDAIPLKEFVVATELVVDNVLVGIVPVEPAVTVDLISEQSCALDDLLEPELGQEHSSDLKHEDGKQRPFGQTYPYEVEPHFMANARVMKTMFSNLMDEERQRVVKIYERSDLGETTPARTIYNNRDLQSYAWAWVFIIQQFEPIAIFGKSYVQVDGMEDRIFDPGAFVGFGVIRILYNVVASGGGLKAASATWNSRVSCLTQLGKDGEPFLLFRQMLSCGAIPSARYITTLLAAMFTASAVYEASHNYLLDIFLLDPSDVSKQKAASGDLQVVLHKVLVLDLDEFDNDVSIWRNWIVVVANLCETTSIRDDESENPGVEANLSLTFGRAEECLDIQLIEMASVCVREPALEESYVAASHSQLLASVPQL</sequence>